<dbReference type="Proteomes" id="UP000601041">
    <property type="component" value="Unassembled WGS sequence"/>
</dbReference>
<evidence type="ECO:0000313" key="1">
    <source>
        <dbReference type="EMBL" id="CAD7053676.1"/>
    </source>
</evidence>
<dbReference type="RefSeq" id="WP_244665890.1">
    <property type="nucleotide sequence ID" value="NZ_CABFWE030000013.1"/>
</dbReference>
<keyword evidence="2" id="KW-1185">Reference proteome</keyword>
<protein>
    <submittedName>
        <fullName evidence="1">Uncharacterized protein</fullName>
    </submittedName>
</protein>
<reference evidence="1 2" key="1">
    <citation type="submission" date="2020-11" db="EMBL/GenBank/DDBJ databases">
        <authorList>
            <person name="Lassalle F."/>
        </authorList>
    </citation>
    <scope>NUCLEOTIDE SEQUENCE [LARGE SCALE GENOMIC DNA]</scope>
    <source>
        <strain evidence="1 2">AB21</strain>
    </source>
</reference>
<accession>A0ABM8PXE2</accession>
<dbReference type="EMBL" id="CABFWE030000013">
    <property type="protein sequence ID" value="CAD7053676.1"/>
    <property type="molecule type" value="Genomic_DNA"/>
</dbReference>
<name>A0ABM8PXE2_9HYPH</name>
<proteinExistence type="predicted"/>
<gene>
    <name evidence="1" type="ORF">RHAB21_04535</name>
</gene>
<organism evidence="1 2">
    <name type="scientific">Pseudorhizobium halotolerans</name>
    <dbReference type="NCBI Taxonomy" id="1233081"/>
    <lineage>
        <taxon>Bacteria</taxon>
        <taxon>Pseudomonadati</taxon>
        <taxon>Pseudomonadota</taxon>
        <taxon>Alphaproteobacteria</taxon>
        <taxon>Hyphomicrobiales</taxon>
        <taxon>Rhizobiaceae</taxon>
        <taxon>Rhizobium/Agrobacterium group</taxon>
        <taxon>Pseudorhizobium</taxon>
    </lineage>
</organism>
<sequence>MKKRGDRAEDVETEAGAVTVKENTDVARIQLLFPGKPDEQTRRTLKSHGFRWSPSQGAWQRNLNEAGRYAAKCVLRSISGDTAA</sequence>
<evidence type="ECO:0000313" key="2">
    <source>
        <dbReference type="Proteomes" id="UP000601041"/>
    </source>
</evidence>
<comment type="caution">
    <text evidence="1">The sequence shown here is derived from an EMBL/GenBank/DDBJ whole genome shotgun (WGS) entry which is preliminary data.</text>
</comment>